<comment type="caution">
    <text evidence="1">The sequence shown here is derived from an EMBL/GenBank/DDBJ whole genome shotgun (WGS) entry which is preliminary data.</text>
</comment>
<sequence>MTLNHSISVILDFKETTIHREFHRQSKSIMYRRYFRPPRCSNNGNFGIKRQSTAYSTARDPKMATTVELLPVLMCFEAVESIDVGHPKLQHIVTQDENGNPLRIPSTVYDHSIPPLLSSSPMLRALATLAVTPYSNNSAAFTVLLPELKTMTSTPQLLHKHSFSDTTKTEPEVVLNLSIISANSEAKFLSLLHDNYSAYLQDKFGWVSWYLVGTFMRKDFCAWKLFAEIPDSSCYVVLNRDICYCNGIQDKGGRSQFRKMQLKMAMAQIKLLRNKRQAVVKQLRRDIALLPQSGQEATARI</sequence>
<reference evidence="1 2" key="1">
    <citation type="journal article" date="2019" name="G3 (Bethesda)">
        <title>Sequencing of a Wild Apple (Malus baccata) Genome Unravels the Differences Between Cultivated and Wild Apple Species Regarding Disease Resistance and Cold Tolerance.</title>
        <authorList>
            <person name="Chen X."/>
        </authorList>
    </citation>
    <scope>NUCLEOTIDE SEQUENCE [LARGE SCALE GENOMIC DNA]</scope>
    <source>
        <strain evidence="2">cv. Shandingzi</strain>
        <tissue evidence="1">Leaves</tissue>
    </source>
</reference>
<dbReference type="STRING" id="106549.A0A540KYI7"/>
<gene>
    <name evidence="1" type="ORF">C1H46_035178</name>
</gene>
<name>A0A540KYI7_MALBA</name>
<dbReference type="Gene3D" id="1.20.1260.60">
    <property type="entry name" value="Vacuolar protein sorting-associated protein Ist1"/>
    <property type="match status" value="1"/>
</dbReference>
<organism evidence="1 2">
    <name type="scientific">Malus baccata</name>
    <name type="common">Siberian crab apple</name>
    <name type="synonym">Pyrus baccata</name>
    <dbReference type="NCBI Taxonomy" id="106549"/>
    <lineage>
        <taxon>Eukaryota</taxon>
        <taxon>Viridiplantae</taxon>
        <taxon>Streptophyta</taxon>
        <taxon>Embryophyta</taxon>
        <taxon>Tracheophyta</taxon>
        <taxon>Spermatophyta</taxon>
        <taxon>Magnoliopsida</taxon>
        <taxon>eudicotyledons</taxon>
        <taxon>Gunneridae</taxon>
        <taxon>Pentapetalae</taxon>
        <taxon>rosids</taxon>
        <taxon>fabids</taxon>
        <taxon>Rosales</taxon>
        <taxon>Rosaceae</taxon>
        <taxon>Amygdaloideae</taxon>
        <taxon>Maleae</taxon>
        <taxon>Malus</taxon>
    </lineage>
</organism>
<dbReference type="AlphaFoldDB" id="A0A540KYI7"/>
<evidence type="ECO:0000313" key="2">
    <source>
        <dbReference type="Proteomes" id="UP000315295"/>
    </source>
</evidence>
<accession>A0A540KYI7</accession>
<protein>
    <submittedName>
        <fullName evidence="1">Uncharacterized protein</fullName>
    </submittedName>
</protein>
<dbReference type="Proteomes" id="UP000315295">
    <property type="component" value="Unassembled WGS sequence"/>
</dbReference>
<dbReference type="InterPro" id="IPR042277">
    <property type="entry name" value="IST1-like"/>
</dbReference>
<evidence type="ECO:0000313" key="1">
    <source>
        <dbReference type="EMBL" id="TQD79270.1"/>
    </source>
</evidence>
<dbReference type="EMBL" id="VIEB01000866">
    <property type="protein sequence ID" value="TQD79270.1"/>
    <property type="molecule type" value="Genomic_DNA"/>
</dbReference>
<proteinExistence type="predicted"/>
<keyword evidence="2" id="KW-1185">Reference proteome</keyword>